<keyword evidence="6" id="KW-1185">Reference proteome</keyword>
<evidence type="ECO:0000256" key="3">
    <source>
        <dbReference type="ARBA" id="ARBA00022723"/>
    </source>
</evidence>
<dbReference type="GO" id="GO:0019825">
    <property type="term" value="F:oxygen binding"/>
    <property type="evidence" value="ECO:0007669"/>
    <property type="project" value="InterPro"/>
</dbReference>
<dbReference type="STRING" id="1763534.GCA_001831475_00947"/>
<dbReference type="EMBL" id="LVEP01000019">
    <property type="protein sequence ID" value="OCB76877.1"/>
    <property type="molecule type" value="Genomic_DNA"/>
</dbReference>
<dbReference type="OrthoDB" id="25954at2"/>
<dbReference type="CDD" id="cd08916">
    <property type="entry name" value="TrHb3_P"/>
    <property type="match status" value="1"/>
</dbReference>
<dbReference type="AlphaFoldDB" id="A0A1B9E4M5"/>
<dbReference type="Pfam" id="PF01152">
    <property type="entry name" value="Bac_globin"/>
    <property type="match status" value="1"/>
</dbReference>
<dbReference type="InterPro" id="IPR012292">
    <property type="entry name" value="Globin/Proto"/>
</dbReference>
<protein>
    <submittedName>
        <fullName evidence="5">Globin</fullName>
    </submittedName>
</protein>
<accession>A0A1B9E4M5</accession>
<gene>
    <name evidence="5" type="ORF">LPBF_05545</name>
</gene>
<keyword evidence="3" id="KW-0479">Metal-binding</keyword>
<dbReference type="GO" id="GO:0020037">
    <property type="term" value="F:heme binding"/>
    <property type="evidence" value="ECO:0007669"/>
    <property type="project" value="InterPro"/>
</dbReference>
<dbReference type="SUPFAM" id="SSF46458">
    <property type="entry name" value="Globin-like"/>
    <property type="match status" value="1"/>
</dbReference>
<evidence type="ECO:0000256" key="1">
    <source>
        <dbReference type="ARBA" id="ARBA00022448"/>
    </source>
</evidence>
<organism evidence="5 6">
    <name type="scientific">Flavobacterium crassostreae</name>
    <dbReference type="NCBI Taxonomy" id="1763534"/>
    <lineage>
        <taxon>Bacteria</taxon>
        <taxon>Pseudomonadati</taxon>
        <taxon>Bacteroidota</taxon>
        <taxon>Flavobacteriia</taxon>
        <taxon>Flavobacteriales</taxon>
        <taxon>Flavobacteriaceae</taxon>
        <taxon>Flavobacterium</taxon>
    </lineage>
</organism>
<evidence type="ECO:0000256" key="4">
    <source>
        <dbReference type="ARBA" id="ARBA00023004"/>
    </source>
</evidence>
<evidence type="ECO:0000313" key="6">
    <source>
        <dbReference type="Proteomes" id="UP000093510"/>
    </source>
</evidence>
<dbReference type="RefSeq" id="WP_066333554.1">
    <property type="nucleotide sequence ID" value="NZ_CP017688.1"/>
</dbReference>
<keyword evidence="1" id="KW-0813">Transport</keyword>
<dbReference type="Proteomes" id="UP000093510">
    <property type="component" value="Unassembled WGS sequence"/>
</dbReference>
<keyword evidence="2" id="KW-0349">Heme</keyword>
<name>A0A1B9E4M5_9FLAO</name>
<reference evidence="5 6" key="1">
    <citation type="submission" date="2016-03" db="EMBL/GenBank/DDBJ databases">
        <authorList>
            <person name="Ploux O."/>
        </authorList>
    </citation>
    <scope>NUCLEOTIDE SEQUENCE [LARGE SCALE GENOMIC DNA]</scope>
    <source>
        <strain evidence="5 6">LPB0076</strain>
    </source>
</reference>
<evidence type="ECO:0000256" key="2">
    <source>
        <dbReference type="ARBA" id="ARBA00022617"/>
    </source>
</evidence>
<proteinExistence type="predicted"/>
<sequence length="132" mass="15456">MKTPLKEITTREDIAMLVGAFYTKIRADKEIGFYFNESITDWDAHLEKLTDFWQMNLFGTKGYTGNPLQVHVAVDTHFEEKIGPNEFGIWLNHWAQTLDELFVGENASILKRRARKMGTFIYMEMFKSRTPK</sequence>
<dbReference type="GO" id="GO:0046872">
    <property type="term" value="F:metal ion binding"/>
    <property type="evidence" value="ECO:0007669"/>
    <property type="project" value="UniProtKB-KW"/>
</dbReference>
<dbReference type="InterPro" id="IPR009050">
    <property type="entry name" value="Globin-like_sf"/>
</dbReference>
<evidence type="ECO:0000313" key="5">
    <source>
        <dbReference type="EMBL" id="OCB76877.1"/>
    </source>
</evidence>
<dbReference type="Gene3D" id="1.10.490.10">
    <property type="entry name" value="Globins"/>
    <property type="match status" value="1"/>
</dbReference>
<comment type="caution">
    <text evidence="5">The sequence shown here is derived from an EMBL/GenBank/DDBJ whole genome shotgun (WGS) entry which is preliminary data.</text>
</comment>
<keyword evidence="4" id="KW-0408">Iron</keyword>
<dbReference type="InterPro" id="IPR001486">
    <property type="entry name" value="Hemoglobin_trunc"/>
</dbReference>